<evidence type="ECO:0000313" key="3">
    <source>
        <dbReference type="Proteomes" id="UP000252586"/>
    </source>
</evidence>
<keyword evidence="3" id="KW-1185">Reference proteome</keyword>
<feature type="transmembrane region" description="Helical" evidence="1">
    <location>
        <begin position="242"/>
        <end position="262"/>
    </location>
</feature>
<sequence>MSGSLSLPVDRFDTEVLGLHWIPLPEADENTAAVLRERLGVDFPPVADEPWESGGFAYFPVTFRYPRGESLVDARVVLALGADFVVTRQPAEPFVPFDAAVAEMARTPALTRSPHGVLYALLRALNETSERVVAHAADDVDALAGLVGGLSGGAGALRDVSARLDRAERTVAQVRETQRGLARAARHLRAVHADELGAPVAALLAAIEAADARAQGVQDRVRHVEAALAAHLALRRTRLRTLLALCAAGLVPLLMILGYLAFSA</sequence>
<dbReference type="GO" id="GO:0046873">
    <property type="term" value="F:metal ion transmembrane transporter activity"/>
    <property type="evidence" value="ECO:0007669"/>
    <property type="project" value="InterPro"/>
</dbReference>
<keyword evidence="1" id="KW-0812">Transmembrane</keyword>
<reference evidence="2 3" key="1">
    <citation type="submission" date="2018-06" db="EMBL/GenBank/DDBJ databases">
        <title>Genomic Encyclopedia of Type Strains, Phase IV (KMG-IV): sequencing the most valuable type-strain genomes for metagenomic binning, comparative biology and taxonomic classification.</title>
        <authorList>
            <person name="Goeker M."/>
        </authorList>
    </citation>
    <scope>NUCLEOTIDE SEQUENCE [LARGE SCALE GENOMIC DNA]</scope>
    <source>
        <strain evidence="2 3">DSM 44599</strain>
    </source>
</reference>
<evidence type="ECO:0000256" key="1">
    <source>
        <dbReference type="SAM" id="Phobius"/>
    </source>
</evidence>
<name>A0A366DX59_9NOCA</name>
<protein>
    <submittedName>
        <fullName evidence="2">Magnesium transporter</fullName>
    </submittedName>
</protein>
<evidence type="ECO:0000313" key="2">
    <source>
        <dbReference type="EMBL" id="RBO94455.1"/>
    </source>
</evidence>
<dbReference type="Pfam" id="PF01544">
    <property type="entry name" value="CorA"/>
    <property type="match status" value="1"/>
</dbReference>
<gene>
    <name evidence="2" type="ORF">DFR74_102878</name>
</gene>
<dbReference type="GO" id="GO:0016020">
    <property type="term" value="C:membrane"/>
    <property type="evidence" value="ECO:0007669"/>
    <property type="project" value="InterPro"/>
</dbReference>
<organism evidence="2 3">
    <name type="scientific">Nocardia puris</name>
    <dbReference type="NCBI Taxonomy" id="208602"/>
    <lineage>
        <taxon>Bacteria</taxon>
        <taxon>Bacillati</taxon>
        <taxon>Actinomycetota</taxon>
        <taxon>Actinomycetes</taxon>
        <taxon>Mycobacteriales</taxon>
        <taxon>Nocardiaceae</taxon>
        <taxon>Nocardia</taxon>
    </lineage>
</organism>
<dbReference type="Proteomes" id="UP000252586">
    <property type="component" value="Unassembled WGS sequence"/>
</dbReference>
<keyword evidence="1" id="KW-0472">Membrane</keyword>
<dbReference type="InterPro" id="IPR002523">
    <property type="entry name" value="MgTranspt_CorA/ZnTranspt_ZntB"/>
</dbReference>
<keyword evidence="1" id="KW-1133">Transmembrane helix</keyword>
<comment type="caution">
    <text evidence="2">The sequence shown here is derived from an EMBL/GenBank/DDBJ whole genome shotgun (WGS) entry which is preliminary data.</text>
</comment>
<dbReference type="AlphaFoldDB" id="A0A366DX59"/>
<dbReference type="EMBL" id="QNRE01000002">
    <property type="protein sequence ID" value="RBO94455.1"/>
    <property type="molecule type" value="Genomic_DNA"/>
</dbReference>
<dbReference type="SUPFAM" id="SSF143865">
    <property type="entry name" value="CorA soluble domain-like"/>
    <property type="match status" value="1"/>
</dbReference>
<dbReference type="RefSeq" id="WP_067511207.1">
    <property type="nucleotide sequence ID" value="NZ_QNRE01000002.1"/>
</dbReference>
<dbReference type="InterPro" id="IPR045861">
    <property type="entry name" value="CorA_cytoplasmic_dom"/>
</dbReference>
<accession>A0A366DX59</accession>
<proteinExistence type="predicted"/>